<sequence>MLRVYLTAFMALAGAGSMVTEALADGRLEARYRLSLGGLELGRAALLIEVDDSSYIASGSARLTGVVRAISTGKGTAGARGAISRGTLAPRSFAMEAETDKKSEAIRLVMNASGVTDMRVEPPVFPSADRVPVADKDKKGIFDPMTAALFLVPGSDEPVSARACERTLAIFDGRQRYDLVLSFERIDHVKAPKGYAGPAVVCRIAYRPVSGHKPNRSGVKYMMKNKEMYVWLAPVAGTRMLVPFRASVTTAIGIAQLEAEAFETQELAGARSRPTKAGMP</sequence>
<gene>
    <name evidence="1" type="ORF">GCM10017643_32880</name>
</gene>
<protein>
    <recommendedName>
        <fullName evidence="3">DUF3108 domain-containing protein</fullName>
    </recommendedName>
</protein>
<dbReference type="RefSeq" id="WP_213374631.1">
    <property type="nucleotide sequence ID" value="NZ_BSFJ01000022.1"/>
</dbReference>
<evidence type="ECO:0008006" key="3">
    <source>
        <dbReference type="Google" id="ProtNLM"/>
    </source>
</evidence>
<reference evidence="1" key="1">
    <citation type="journal article" date="2014" name="Int. J. Syst. Evol. Microbiol.">
        <title>Complete genome sequence of Corynebacterium casei LMG S-19264T (=DSM 44701T), isolated from a smear-ripened cheese.</title>
        <authorList>
            <consortium name="US DOE Joint Genome Institute (JGI-PGF)"/>
            <person name="Walter F."/>
            <person name="Albersmeier A."/>
            <person name="Kalinowski J."/>
            <person name="Ruckert C."/>
        </authorList>
    </citation>
    <scope>NUCLEOTIDE SEQUENCE</scope>
    <source>
        <strain evidence="1">VKM B-2484</strain>
    </source>
</reference>
<accession>A0A9W6J9H0</accession>
<dbReference type="Pfam" id="PF11306">
    <property type="entry name" value="DUF3108"/>
    <property type="match status" value="1"/>
</dbReference>
<proteinExistence type="predicted"/>
<evidence type="ECO:0000313" key="2">
    <source>
        <dbReference type="Proteomes" id="UP001143370"/>
    </source>
</evidence>
<reference evidence="1" key="2">
    <citation type="submission" date="2023-01" db="EMBL/GenBank/DDBJ databases">
        <authorList>
            <person name="Sun Q."/>
            <person name="Evtushenko L."/>
        </authorList>
    </citation>
    <scope>NUCLEOTIDE SEQUENCE</scope>
    <source>
        <strain evidence="1">VKM B-2484</strain>
    </source>
</reference>
<organism evidence="1 2">
    <name type="scientific">Ancylobacter dichloromethanicus</name>
    <dbReference type="NCBI Taxonomy" id="518825"/>
    <lineage>
        <taxon>Bacteria</taxon>
        <taxon>Pseudomonadati</taxon>
        <taxon>Pseudomonadota</taxon>
        <taxon>Alphaproteobacteria</taxon>
        <taxon>Hyphomicrobiales</taxon>
        <taxon>Xanthobacteraceae</taxon>
        <taxon>Ancylobacter</taxon>
    </lineage>
</organism>
<evidence type="ECO:0000313" key="1">
    <source>
        <dbReference type="EMBL" id="GLK73172.1"/>
    </source>
</evidence>
<dbReference type="EMBL" id="BSFJ01000022">
    <property type="protein sequence ID" value="GLK73172.1"/>
    <property type="molecule type" value="Genomic_DNA"/>
</dbReference>
<dbReference type="Proteomes" id="UP001143370">
    <property type="component" value="Unassembled WGS sequence"/>
</dbReference>
<comment type="caution">
    <text evidence="1">The sequence shown here is derived from an EMBL/GenBank/DDBJ whole genome shotgun (WGS) entry which is preliminary data.</text>
</comment>
<dbReference type="AlphaFoldDB" id="A0A9W6J9H0"/>
<name>A0A9W6J9H0_9HYPH</name>
<keyword evidence="2" id="KW-1185">Reference proteome</keyword>
<dbReference type="InterPro" id="IPR021457">
    <property type="entry name" value="DUF3108"/>
</dbReference>